<dbReference type="AlphaFoldDB" id="A0AAE9A0M5"/>
<evidence type="ECO:0000313" key="1">
    <source>
        <dbReference type="EMBL" id="ULT87493.1"/>
    </source>
</evidence>
<sequence length="127" mass="14452">MVPSHGASINLNKDCQTAQREKGIRSFAIRAQLLELGGSQLHWTHPSQRDAHRKSLNSGSPMNDIDDTCYHNLFKWLAGTTRIFTQGILYKVLGNVGTTSMQERVVDVKGSIWMYPILFHLFNFDFQ</sequence>
<dbReference type="EMBL" id="CP090895">
    <property type="protein sequence ID" value="ULT87493.1"/>
    <property type="molecule type" value="Genomic_DNA"/>
</dbReference>
<name>A0AAE9A0M5_CAEBR</name>
<proteinExistence type="predicted"/>
<organism evidence="1 2">
    <name type="scientific">Caenorhabditis briggsae</name>
    <dbReference type="NCBI Taxonomy" id="6238"/>
    <lineage>
        <taxon>Eukaryota</taxon>
        <taxon>Metazoa</taxon>
        <taxon>Ecdysozoa</taxon>
        <taxon>Nematoda</taxon>
        <taxon>Chromadorea</taxon>
        <taxon>Rhabditida</taxon>
        <taxon>Rhabditina</taxon>
        <taxon>Rhabditomorpha</taxon>
        <taxon>Rhabditoidea</taxon>
        <taxon>Rhabditidae</taxon>
        <taxon>Peloderinae</taxon>
        <taxon>Caenorhabditis</taxon>
    </lineage>
</organism>
<dbReference type="Proteomes" id="UP000827892">
    <property type="component" value="Chromosome V"/>
</dbReference>
<reference evidence="1 2" key="1">
    <citation type="submission" date="2022-02" db="EMBL/GenBank/DDBJ databases">
        <title>Chromosome-level reference genomes for two strains of Caenorhabditis briggsae: an improved platform for comparative genomics.</title>
        <authorList>
            <person name="Stevens L."/>
            <person name="Andersen E.C."/>
        </authorList>
    </citation>
    <scope>NUCLEOTIDE SEQUENCE [LARGE SCALE GENOMIC DNA]</scope>
    <source>
        <strain evidence="1">QX1410_ONT</strain>
        <tissue evidence="1">Whole-organism</tissue>
    </source>
</reference>
<protein>
    <submittedName>
        <fullName evidence="1">Uncharacterized protein</fullName>
    </submittedName>
</protein>
<accession>A0AAE9A0M5</accession>
<gene>
    <name evidence="1" type="ORF">L3Y34_006962</name>
</gene>
<evidence type="ECO:0000313" key="2">
    <source>
        <dbReference type="Proteomes" id="UP000827892"/>
    </source>
</evidence>